<name>A0ABM8WXS3_9BURK</name>
<evidence type="ECO:0000313" key="2">
    <source>
        <dbReference type="Proteomes" id="UP000721236"/>
    </source>
</evidence>
<comment type="caution">
    <text evidence="1">The sequence shown here is derived from an EMBL/GenBank/DDBJ whole genome shotgun (WGS) entry which is preliminary data.</text>
</comment>
<organism evidence="1 2">
    <name type="scientific">Cupriavidus respiraculi</name>
    <dbReference type="NCBI Taxonomy" id="195930"/>
    <lineage>
        <taxon>Bacteria</taxon>
        <taxon>Pseudomonadati</taxon>
        <taxon>Pseudomonadota</taxon>
        <taxon>Betaproteobacteria</taxon>
        <taxon>Burkholderiales</taxon>
        <taxon>Burkholderiaceae</taxon>
        <taxon>Cupriavidus</taxon>
    </lineage>
</organism>
<keyword evidence="2" id="KW-1185">Reference proteome</keyword>
<sequence length="332" mass="34251">MRRISTATRVIDKFGAGKDGFTNGDAVSGIPATDLEDVWFDHVQEELANVVEATGGVVNGSSRDQVLQAIQKLVRGAVALPSVRGLLGSNNTATPNSKYDISAQGVVLRAPASGNLASVYSAATLTCDVAVAGPAANGRDQVGVFPPSTWLHLYYIWNGTALATIASTVAPPTGPTLPSGYTHWAYIGALYFNAGSQLVKTRYRGACAHYYVSTGIVSSGSATTETPVSLATSVPPNALTVLVGAGGQMNTNGSGSAQTFLAVRVDSGLDSWTIPISTPLANATGLSGGTWEVPNVGQNLFYLWFSETNSANISLRAASIGVFGYTVPNGGC</sequence>
<evidence type="ECO:0000313" key="1">
    <source>
        <dbReference type="EMBL" id="CAG9172365.1"/>
    </source>
</evidence>
<gene>
    <name evidence="1" type="ORF">LMG21510_01950</name>
</gene>
<reference evidence="1 2" key="1">
    <citation type="submission" date="2021-08" db="EMBL/GenBank/DDBJ databases">
        <authorList>
            <person name="Peeters C."/>
        </authorList>
    </citation>
    <scope>NUCLEOTIDE SEQUENCE [LARGE SCALE GENOMIC DNA]</scope>
    <source>
        <strain evidence="1 2">LMG 21510</strain>
    </source>
</reference>
<protein>
    <submittedName>
        <fullName evidence="1">Uncharacterized protein</fullName>
    </submittedName>
</protein>
<accession>A0ABM8WXS3</accession>
<dbReference type="RefSeq" id="WP_224041388.1">
    <property type="nucleotide sequence ID" value="NZ_CAJZAH010000002.1"/>
</dbReference>
<dbReference type="Proteomes" id="UP000721236">
    <property type="component" value="Unassembled WGS sequence"/>
</dbReference>
<dbReference type="EMBL" id="CAJZAH010000002">
    <property type="protein sequence ID" value="CAG9172365.1"/>
    <property type="molecule type" value="Genomic_DNA"/>
</dbReference>
<proteinExistence type="predicted"/>